<dbReference type="Gene3D" id="3.30.1330.40">
    <property type="entry name" value="RutC-like"/>
    <property type="match status" value="1"/>
</dbReference>
<dbReference type="CDD" id="cd00448">
    <property type="entry name" value="YjgF_YER057c_UK114_family"/>
    <property type="match status" value="1"/>
</dbReference>
<name>A0AAU7KLU0_9GAMM</name>
<gene>
    <name evidence="2" type="ORF">NFG58_08290</name>
</gene>
<protein>
    <submittedName>
        <fullName evidence="2">RidA family protein</fullName>
    </submittedName>
</protein>
<evidence type="ECO:0000313" key="2">
    <source>
        <dbReference type="EMBL" id="XBO72686.1"/>
    </source>
</evidence>
<dbReference type="AlphaFoldDB" id="A0AAU7KLU0"/>
<accession>A0AAU7KLU0</accession>
<dbReference type="InterPro" id="IPR006175">
    <property type="entry name" value="YjgF/YER057c/UK114"/>
</dbReference>
<dbReference type="RefSeq" id="WP_045995003.1">
    <property type="nucleotide sequence ID" value="NZ_CP098827.1"/>
</dbReference>
<dbReference type="EMBL" id="CP098827">
    <property type="protein sequence ID" value="XBO72686.1"/>
    <property type="molecule type" value="Genomic_DNA"/>
</dbReference>
<sequence length="138" mass="15143">MARYFNDPTLPSPEFPGSHLVMDEHYVHLSGLTAADIQGSDAILGDAAEETRWILRRLSHLLEQADCTLADTVRVQVHLTDLSLQQAVDDVYSEWFEAARYPARTCTVSPQLHGGAAVEITLTARRPEGASPDEPSEG</sequence>
<evidence type="ECO:0000256" key="1">
    <source>
        <dbReference type="ARBA" id="ARBA00010552"/>
    </source>
</evidence>
<dbReference type="SUPFAM" id="SSF55298">
    <property type="entry name" value="YjgF-like"/>
    <property type="match status" value="1"/>
</dbReference>
<dbReference type="GO" id="GO:0019239">
    <property type="term" value="F:deaminase activity"/>
    <property type="evidence" value="ECO:0007669"/>
    <property type="project" value="TreeGrafter"/>
</dbReference>
<dbReference type="Pfam" id="PF01042">
    <property type="entry name" value="Ribonuc_L-PSP"/>
    <property type="match status" value="1"/>
</dbReference>
<reference evidence="2" key="1">
    <citation type="submission" date="2022-06" db="EMBL/GenBank/DDBJ databases">
        <title>A novel DMS-producing enzyme.</title>
        <authorList>
            <person name="Zhang Y."/>
        </authorList>
    </citation>
    <scope>NUCLEOTIDE SEQUENCE</scope>
    <source>
        <strain evidence="2">RT37</strain>
    </source>
</reference>
<proteinExistence type="inferred from homology"/>
<dbReference type="PANTHER" id="PTHR11803:SF58">
    <property type="entry name" value="PROTEIN HMF1-RELATED"/>
    <property type="match status" value="1"/>
</dbReference>
<dbReference type="GO" id="GO:0005829">
    <property type="term" value="C:cytosol"/>
    <property type="evidence" value="ECO:0007669"/>
    <property type="project" value="TreeGrafter"/>
</dbReference>
<organism evidence="2">
    <name type="scientific">Halomonas sp. RT37</name>
    <dbReference type="NCBI Taxonomy" id="2950872"/>
    <lineage>
        <taxon>Bacteria</taxon>
        <taxon>Pseudomonadati</taxon>
        <taxon>Pseudomonadota</taxon>
        <taxon>Gammaproteobacteria</taxon>
        <taxon>Oceanospirillales</taxon>
        <taxon>Halomonadaceae</taxon>
        <taxon>Halomonas</taxon>
    </lineage>
</organism>
<comment type="similarity">
    <text evidence="1">Belongs to the RutC family.</text>
</comment>
<dbReference type="PANTHER" id="PTHR11803">
    <property type="entry name" value="2-IMINOBUTANOATE/2-IMINOPROPANOATE DEAMINASE RIDA"/>
    <property type="match status" value="1"/>
</dbReference>
<dbReference type="InterPro" id="IPR035959">
    <property type="entry name" value="RutC-like_sf"/>
</dbReference>